<dbReference type="EMBL" id="CAXIEN010000028">
    <property type="protein sequence ID" value="CAL1267411.1"/>
    <property type="molecule type" value="Genomic_DNA"/>
</dbReference>
<comment type="caution">
    <text evidence="1">The sequence shown here is derived from an EMBL/GenBank/DDBJ whole genome shotgun (WGS) entry which is preliminary data.</text>
</comment>
<sequence>MPTSELASVIQTSAPQKYEDDWFCDEKGQSICMKAKLSSCHTFVFQFF</sequence>
<evidence type="ECO:0000313" key="1">
    <source>
        <dbReference type="EMBL" id="CAL1267411.1"/>
    </source>
</evidence>
<protein>
    <submittedName>
        <fullName evidence="1">Uncharacterized protein</fullName>
    </submittedName>
</protein>
<name>A0AAV1ZAQ1_9ARAC</name>
<evidence type="ECO:0000313" key="2">
    <source>
        <dbReference type="Proteomes" id="UP001497382"/>
    </source>
</evidence>
<gene>
    <name evidence="1" type="ORF">LARSCL_LOCUS3648</name>
</gene>
<reference evidence="1 2" key="1">
    <citation type="submission" date="2024-04" db="EMBL/GenBank/DDBJ databases">
        <authorList>
            <person name="Rising A."/>
            <person name="Reimegard J."/>
            <person name="Sonavane S."/>
            <person name="Akerstrom W."/>
            <person name="Nylinder S."/>
            <person name="Hedman E."/>
            <person name="Kallberg Y."/>
        </authorList>
    </citation>
    <scope>NUCLEOTIDE SEQUENCE [LARGE SCALE GENOMIC DNA]</scope>
</reference>
<keyword evidence="2" id="KW-1185">Reference proteome</keyword>
<dbReference type="Proteomes" id="UP001497382">
    <property type="component" value="Unassembled WGS sequence"/>
</dbReference>
<dbReference type="AlphaFoldDB" id="A0AAV1ZAQ1"/>
<accession>A0AAV1ZAQ1</accession>
<proteinExistence type="predicted"/>
<organism evidence="1 2">
    <name type="scientific">Larinioides sclopetarius</name>
    <dbReference type="NCBI Taxonomy" id="280406"/>
    <lineage>
        <taxon>Eukaryota</taxon>
        <taxon>Metazoa</taxon>
        <taxon>Ecdysozoa</taxon>
        <taxon>Arthropoda</taxon>
        <taxon>Chelicerata</taxon>
        <taxon>Arachnida</taxon>
        <taxon>Araneae</taxon>
        <taxon>Araneomorphae</taxon>
        <taxon>Entelegynae</taxon>
        <taxon>Araneoidea</taxon>
        <taxon>Araneidae</taxon>
        <taxon>Larinioides</taxon>
    </lineage>
</organism>